<feature type="transmembrane region" description="Helical" evidence="8">
    <location>
        <begin position="48"/>
        <end position="69"/>
    </location>
</feature>
<evidence type="ECO:0000256" key="4">
    <source>
        <dbReference type="ARBA" id="ARBA00022597"/>
    </source>
</evidence>
<keyword evidence="6 8" id="KW-1133">Transmembrane helix</keyword>
<comment type="caution">
    <text evidence="10">The sequence shown here is derived from an EMBL/GenBank/DDBJ whole genome shotgun (WGS) entry which is preliminary data.</text>
</comment>
<comment type="subcellular location">
    <subcellularLocation>
        <location evidence="1">Cell membrane</location>
        <topology evidence="1">Multi-pass membrane protein</topology>
    </subcellularLocation>
</comment>
<gene>
    <name evidence="10" type="ORF">CD039_08700</name>
</gene>
<evidence type="ECO:0000313" key="10">
    <source>
        <dbReference type="EMBL" id="POA09051.1"/>
    </source>
</evidence>
<keyword evidence="7 8" id="KW-0472">Membrane</keyword>
<dbReference type="GO" id="GO:0008982">
    <property type="term" value="F:protein-N(PI)-phosphohistidine-sugar phosphotransferase activity"/>
    <property type="evidence" value="ECO:0007669"/>
    <property type="project" value="InterPro"/>
</dbReference>
<dbReference type="Pfam" id="PF13303">
    <property type="entry name" value="PTS_EIIC_2"/>
    <property type="match status" value="1"/>
</dbReference>
<protein>
    <recommendedName>
        <fullName evidence="9">Phosphotransferase system EIIC domain-containing protein</fullName>
    </recommendedName>
</protein>
<dbReference type="GO" id="GO:0005886">
    <property type="term" value="C:plasma membrane"/>
    <property type="evidence" value="ECO:0007669"/>
    <property type="project" value="UniProtKB-SubCell"/>
</dbReference>
<feature type="domain" description="Phosphotransferase system EIIC" evidence="9">
    <location>
        <begin position="13"/>
        <end position="344"/>
    </location>
</feature>
<dbReference type="GO" id="GO:0009401">
    <property type="term" value="P:phosphoenolpyruvate-dependent sugar phosphotransferase system"/>
    <property type="evidence" value="ECO:0007669"/>
    <property type="project" value="InterPro"/>
</dbReference>
<feature type="transmembrane region" description="Helical" evidence="8">
    <location>
        <begin position="283"/>
        <end position="301"/>
    </location>
</feature>
<dbReference type="RefSeq" id="WP_103371986.1">
    <property type="nucleotide sequence ID" value="NZ_CBCRVO010000002.1"/>
</dbReference>
<evidence type="ECO:0000256" key="3">
    <source>
        <dbReference type="ARBA" id="ARBA00022475"/>
    </source>
</evidence>
<evidence type="ECO:0000256" key="7">
    <source>
        <dbReference type="ARBA" id="ARBA00023136"/>
    </source>
</evidence>
<organism evidence="10 11">
    <name type="scientific">Staphylococcus argensis</name>
    <dbReference type="NCBI Taxonomy" id="1607738"/>
    <lineage>
        <taxon>Bacteria</taxon>
        <taxon>Bacillati</taxon>
        <taxon>Bacillota</taxon>
        <taxon>Bacilli</taxon>
        <taxon>Bacillales</taxon>
        <taxon>Staphylococcaceae</taxon>
        <taxon>Staphylococcus</taxon>
    </lineage>
</organism>
<keyword evidence="2" id="KW-0813">Transport</keyword>
<reference evidence="10 11" key="1">
    <citation type="submission" date="2017-08" db="EMBL/GenBank/DDBJ databases">
        <title>Draft genome sequences of 64 type strains of genus Staph aureus.</title>
        <authorList>
            <person name="Cole K."/>
            <person name="Golubchik T."/>
            <person name="Russell J."/>
            <person name="Foster D."/>
            <person name="Llewelyn M."/>
            <person name="Wilson D."/>
            <person name="Crook D."/>
            <person name="Paul J."/>
        </authorList>
    </citation>
    <scope>NUCLEOTIDE SEQUENCE [LARGE SCALE GENOMIC DNA]</scope>
    <source>
        <strain evidence="10 11">DSM 29875</strain>
    </source>
</reference>
<feature type="transmembrane region" description="Helical" evidence="8">
    <location>
        <begin position="76"/>
        <end position="94"/>
    </location>
</feature>
<evidence type="ECO:0000256" key="8">
    <source>
        <dbReference type="SAM" id="Phobius"/>
    </source>
</evidence>
<evidence type="ECO:0000313" key="11">
    <source>
        <dbReference type="Proteomes" id="UP000242712"/>
    </source>
</evidence>
<keyword evidence="5 8" id="KW-0812">Transmembrane</keyword>
<name>A0A2K4FCM5_9STAP</name>
<dbReference type="EMBL" id="PPPX01000011">
    <property type="protein sequence ID" value="POA09051.1"/>
    <property type="molecule type" value="Genomic_DNA"/>
</dbReference>
<evidence type="ECO:0000256" key="5">
    <source>
        <dbReference type="ARBA" id="ARBA00022692"/>
    </source>
</evidence>
<feature type="transmembrane region" description="Helical" evidence="8">
    <location>
        <begin position="207"/>
        <end position="228"/>
    </location>
</feature>
<proteinExistence type="predicted"/>
<evidence type="ECO:0000259" key="9">
    <source>
        <dbReference type="Pfam" id="PF13303"/>
    </source>
</evidence>
<keyword evidence="4" id="KW-0762">Sugar transport</keyword>
<dbReference type="Proteomes" id="UP000242712">
    <property type="component" value="Unassembled WGS sequence"/>
</dbReference>
<feature type="transmembrane region" description="Helical" evidence="8">
    <location>
        <begin position="307"/>
        <end position="331"/>
    </location>
</feature>
<evidence type="ECO:0000256" key="2">
    <source>
        <dbReference type="ARBA" id="ARBA00022448"/>
    </source>
</evidence>
<dbReference type="AlphaFoldDB" id="A0A2K4FCM5"/>
<evidence type="ECO:0000256" key="6">
    <source>
        <dbReference type="ARBA" id="ARBA00022989"/>
    </source>
</evidence>
<evidence type="ECO:0000256" key="1">
    <source>
        <dbReference type="ARBA" id="ARBA00004651"/>
    </source>
</evidence>
<dbReference type="GeneID" id="98298426"/>
<sequence length="347" mass="36584">MKHMSIKTFGNNLLSGVAIAILAGLIPNAILGEIFKALAPKYPFFLNLLHIVQSIQFTIPALIGTAIAIKFKLNPLATVVVASATFVGSGVAQLKGQVWVLAGVGDLINAIITAGIAVLIILIIGERVGSLGLIFLPIIAGGGAGFLGLLTLPYVRYITTSIGQMINHFTELQPILMSILIALSYSFIIISPLSTVAISLAIGINGLAAGSASMGVVAAEAVLVWGTMKVNRAGVPLTIFLGGVKMMLPNMIKHPIMLLPVFTNAIITGLGGALIGTGGTKESAGFGIIGLIGPINAFRFLEHPPIVSGILVFIAFFVIPFFFGWLINLFYVKVLKLYTNDIYKFEL</sequence>
<feature type="transmembrane region" description="Helical" evidence="8">
    <location>
        <begin position="175"/>
        <end position="200"/>
    </location>
</feature>
<feature type="transmembrane region" description="Helical" evidence="8">
    <location>
        <begin position="131"/>
        <end position="155"/>
    </location>
</feature>
<keyword evidence="11" id="KW-1185">Reference proteome</keyword>
<accession>A0A2K4FCM5</accession>
<feature type="transmembrane region" description="Helical" evidence="8">
    <location>
        <begin position="100"/>
        <end position="124"/>
    </location>
</feature>
<dbReference type="OrthoDB" id="396983at2"/>
<keyword evidence="3" id="KW-1003">Cell membrane</keyword>
<feature type="transmembrane region" description="Helical" evidence="8">
    <location>
        <begin position="256"/>
        <end position="276"/>
    </location>
</feature>
<dbReference type="InterPro" id="IPR003352">
    <property type="entry name" value="PTS_EIIC"/>
</dbReference>